<protein>
    <submittedName>
        <fullName evidence="1">Uncharacterized protein</fullName>
    </submittedName>
</protein>
<dbReference type="OrthoDB" id="5829898at2"/>
<comment type="caution">
    <text evidence="1">The sequence shown here is derived from an EMBL/GenBank/DDBJ whole genome shotgun (WGS) entry which is preliminary data.</text>
</comment>
<name>A0A0C3HMF4_9VIBR</name>
<dbReference type="Proteomes" id="UP000031977">
    <property type="component" value="Unassembled WGS sequence"/>
</dbReference>
<evidence type="ECO:0000313" key="1">
    <source>
        <dbReference type="EMBL" id="KIN09326.1"/>
    </source>
</evidence>
<reference evidence="1 2" key="1">
    <citation type="submission" date="2015-01" db="EMBL/GenBank/DDBJ databases">
        <title>Draft genome of Vibrio mytili type strain CAIM 528.</title>
        <authorList>
            <person name="Gonzalez-Castillo A."/>
            <person name="Gomez-Gil B."/>
            <person name="Enciso-Ibarra J."/>
        </authorList>
    </citation>
    <scope>NUCLEOTIDE SEQUENCE [LARGE SCALE GENOMIC DNA]</scope>
    <source>
        <strain evidence="1 2">CAIM 528</strain>
    </source>
</reference>
<dbReference type="AlphaFoldDB" id="A0A0C3HMF4"/>
<dbReference type="RefSeq" id="WP_041157058.1">
    <property type="nucleotide sequence ID" value="NZ_CBCRVP010000018.1"/>
</dbReference>
<sequence>MTDADIELQHIWLEVQAERWHSIARFLFSFYCYKYNHVSKTNKPCWESARNELPASKTIQTRKHCVIEPLIPEETVVGLLKALSKDGDMSFHAMEQTLNEFLHYVVISKSDQAKLKPNMPASWYQESERPVMARFEVAGIPMNTF</sequence>
<dbReference type="EMBL" id="JXOK01000082">
    <property type="protein sequence ID" value="KIN09326.1"/>
    <property type="molecule type" value="Genomic_DNA"/>
</dbReference>
<accession>A0A0C3HMF4</accession>
<gene>
    <name evidence="1" type="ORF">SU60_19950</name>
</gene>
<keyword evidence="2" id="KW-1185">Reference proteome</keyword>
<evidence type="ECO:0000313" key="2">
    <source>
        <dbReference type="Proteomes" id="UP000031977"/>
    </source>
</evidence>
<organism evidence="1 2">
    <name type="scientific">Vibrio mytili</name>
    <dbReference type="NCBI Taxonomy" id="50718"/>
    <lineage>
        <taxon>Bacteria</taxon>
        <taxon>Pseudomonadati</taxon>
        <taxon>Pseudomonadota</taxon>
        <taxon>Gammaproteobacteria</taxon>
        <taxon>Vibrionales</taxon>
        <taxon>Vibrionaceae</taxon>
        <taxon>Vibrio</taxon>
    </lineage>
</organism>
<proteinExistence type="predicted"/>